<sequence>MKLSHAIGYCSLMLALSTACHRKIAPQEPHTSSAVETGDKAPGGLEADNHGAGSSAADRNATGAVTGAQGPGVSGPVTIVPDGDASEWSLPLHYANSQYTLSYSISNDSRNIYVCIMTTNPEMRHRIMKAGMTLYFDPKGKQKKKMALVYPERNMDGIKVPTVYNSDGFLNMDNGQHNLTDKMAGIKIGLNPMADNGALVYEVAVPLSRVLANGLTEKALRKNFSVGIVVNQLPGKRGGPGDGQGQRGGGGMQPRVSFGGGVGMGGMSSGMGMGMGIGLGGGRGGRGGIPDPEDATWASFRFAAPEKK</sequence>
<accession>A0A1K1LNY8</accession>
<dbReference type="PROSITE" id="PS51257">
    <property type="entry name" value="PROKAR_LIPOPROTEIN"/>
    <property type="match status" value="1"/>
</dbReference>
<keyword evidence="5" id="KW-1185">Reference proteome</keyword>
<dbReference type="RefSeq" id="WP_177318513.1">
    <property type="nucleotide sequence ID" value="NZ_CP139972.1"/>
</dbReference>
<gene>
    <name evidence="2" type="ORF">SAMN05661012_00090</name>
    <name evidence="3" type="ORF">SR876_31220</name>
</gene>
<organism evidence="2 4">
    <name type="scientific">Chitinophaga sancti</name>
    <dbReference type="NCBI Taxonomy" id="1004"/>
    <lineage>
        <taxon>Bacteria</taxon>
        <taxon>Pseudomonadati</taxon>
        <taxon>Bacteroidota</taxon>
        <taxon>Chitinophagia</taxon>
        <taxon>Chitinophagales</taxon>
        <taxon>Chitinophagaceae</taxon>
        <taxon>Chitinophaga</taxon>
    </lineage>
</organism>
<dbReference type="EMBL" id="FPIZ01000001">
    <property type="protein sequence ID" value="SFW12588.1"/>
    <property type="molecule type" value="Genomic_DNA"/>
</dbReference>
<feature type="region of interest" description="Disordered" evidence="1">
    <location>
        <begin position="27"/>
        <end position="77"/>
    </location>
</feature>
<dbReference type="Proteomes" id="UP000183788">
    <property type="component" value="Unassembled WGS sequence"/>
</dbReference>
<proteinExistence type="predicted"/>
<protein>
    <submittedName>
        <fullName evidence="2">Uncharacterized protein</fullName>
    </submittedName>
</protein>
<evidence type="ECO:0000313" key="2">
    <source>
        <dbReference type="EMBL" id="SFW12588.1"/>
    </source>
</evidence>
<reference evidence="2 4" key="1">
    <citation type="submission" date="2016-11" db="EMBL/GenBank/DDBJ databases">
        <authorList>
            <person name="Jaros S."/>
            <person name="Januszkiewicz K."/>
            <person name="Wedrychowicz H."/>
        </authorList>
    </citation>
    <scope>NUCLEOTIDE SEQUENCE [LARGE SCALE GENOMIC DNA]</scope>
    <source>
        <strain evidence="2 4">DSM 784</strain>
    </source>
</reference>
<dbReference type="Proteomes" id="UP001326715">
    <property type="component" value="Chromosome"/>
</dbReference>
<dbReference type="EMBL" id="CP140154">
    <property type="protein sequence ID" value="WQG89405.1"/>
    <property type="molecule type" value="Genomic_DNA"/>
</dbReference>
<dbReference type="STRING" id="1004.SAMN05661012_00090"/>
<evidence type="ECO:0000313" key="4">
    <source>
        <dbReference type="Proteomes" id="UP000183788"/>
    </source>
</evidence>
<dbReference type="AlphaFoldDB" id="A0A1K1LNY8"/>
<evidence type="ECO:0000313" key="5">
    <source>
        <dbReference type="Proteomes" id="UP001326715"/>
    </source>
</evidence>
<evidence type="ECO:0000256" key="1">
    <source>
        <dbReference type="SAM" id="MobiDB-lite"/>
    </source>
</evidence>
<evidence type="ECO:0000313" key="3">
    <source>
        <dbReference type="EMBL" id="WQG89405.1"/>
    </source>
</evidence>
<name>A0A1K1LNY8_9BACT</name>
<reference evidence="3 5" key="2">
    <citation type="submission" date="2023-11" db="EMBL/GenBank/DDBJ databases">
        <title>MicrobeMod: A computational toolkit for identifying prokaryotic methylation and restriction-modification with nanopore sequencing.</title>
        <authorList>
            <person name="Crits-Christoph A."/>
            <person name="Kang S.C."/>
            <person name="Lee H."/>
            <person name="Ostrov N."/>
        </authorList>
    </citation>
    <scope>NUCLEOTIDE SEQUENCE [LARGE SCALE GENOMIC DNA]</scope>
    <source>
        <strain evidence="3 5">ATCC 23090</strain>
    </source>
</reference>